<keyword evidence="1" id="KW-0732">Signal</keyword>
<dbReference type="EMBL" id="JBHLWO010000002">
    <property type="protein sequence ID" value="MFC0319355.1"/>
    <property type="molecule type" value="Genomic_DNA"/>
</dbReference>
<organism evidence="2 3">
    <name type="scientific">Olivibacter oleidegradans</name>
    <dbReference type="NCBI Taxonomy" id="760123"/>
    <lineage>
        <taxon>Bacteria</taxon>
        <taxon>Pseudomonadati</taxon>
        <taxon>Bacteroidota</taxon>
        <taxon>Sphingobacteriia</taxon>
        <taxon>Sphingobacteriales</taxon>
        <taxon>Sphingobacteriaceae</taxon>
        <taxon>Olivibacter</taxon>
    </lineage>
</organism>
<feature type="chain" id="PRO_5047184317" evidence="1">
    <location>
        <begin position="25"/>
        <end position="286"/>
    </location>
</feature>
<keyword evidence="3" id="KW-1185">Reference proteome</keyword>
<dbReference type="RefSeq" id="WP_130856009.1">
    <property type="nucleotide sequence ID" value="NZ_JBHLWO010000002.1"/>
</dbReference>
<gene>
    <name evidence="2" type="ORF">ACFFI0_13635</name>
</gene>
<evidence type="ECO:0000256" key="1">
    <source>
        <dbReference type="SAM" id="SignalP"/>
    </source>
</evidence>
<protein>
    <submittedName>
        <fullName evidence="2">Cell surface protein</fullName>
    </submittedName>
</protein>
<accession>A0ABV6HKD7</accession>
<comment type="caution">
    <text evidence="2">The sequence shown here is derived from an EMBL/GenBank/DDBJ whole genome shotgun (WGS) entry which is preliminary data.</text>
</comment>
<dbReference type="PROSITE" id="PS51257">
    <property type="entry name" value="PROKAR_LIPOPROTEIN"/>
    <property type="match status" value="1"/>
</dbReference>
<sequence>MLKRIVIRKRTLFFGLCTACLTQACSKSDTEPTDTGPIKYVTELFDYQPAPGQFISQSLDNENGARSILRGNQGIVSLGAFGGYIVLGFDHPVINVPDKADIAVYGNSMDNFAEPGVVWLMRDENGNGIPDDTWYEIQGSEFGKPGYVRDYMVTYFKPATDTSDILWKDSSGNEGKIKRNNTHRQLYFPSWIDQDSYSLQGSLLPSTNIDQTNPDFITSAPFVYGYADNRYNGDEIDIADAIDEKGVKVNLPSINFIKIQTGILADLGRLGELSTEITAVEDLNIP</sequence>
<dbReference type="Proteomes" id="UP001589774">
    <property type="component" value="Unassembled WGS sequence"/>
</dbReference>
<evidence type="ECO:0000313" key="2">
    <source>
        <dbReference type="EMBL" id="MFC0319355.1"/>
    </source>
</evidence>
<feature type="signal peptide" evidence="1">
    <location>
        <begin position="1"/>
        <end position="24"/>
    </location>
</feature>
<reference evidence="2 3" key="1">
    <citation type="submission" date="2024-09" db="EMBL/GenBank/DDBJ databases">
        <authorList>
            <person name="Sun Q."/>
            <person name="Mori K."/>
        </authorList>
    </citation>
    <scope>NUCLEOTIDE SEQUENCE [LARGE SCALE GENOMIC DNA]</scope>
    <source>
        <strain evidence="2 3">CCM 7765</strain>
    </source>
</reference>
<evidence type="ECO:0000313" key="3">
    <source>
        <dbReference type="Proteomes" id="UP001589774"/>
    </source>
</evidence>
<name>A0ABV6HKD7_9SPHI</name>
<proteinExistence type="predicted"/>